<evidence type="ECO:0000313" key="6">
    <source>
        <dbReference type="EMBL" id="MQS45335.1"/>
    </source>
</evidence>
<dbReference type="CDD" id="cd05214">
    <property type="entry name" value="GAPDH_I_N"/>
    <property type="match status" value="1"/>
</dbReference>
<sequence length="338" mass="35731">MTTKVGINGFGRIGRLAFRRIASIDSDLEVVAINDLTSPAMLAHLLKYDTAHGNFKTDSITATENSIIVDGKEIPVYAEKNAADLKWVGNDGVDIVLECTGFYTSSEKAQAHIDAGAKRVLISAPSGEMPTVVYGVNDDILTNDVKIASAGSCTTNCLAPLANAVNKEFGIKAGTMTTVHAYTATQMLQDGPERKGNVRAARAAAANIIPHSTGAAKALGMVVPELKGKLDGHAQRVPVITGSLTELVTTLGKEVTVDEVNAAIKKYTDNNPSFGYNDDEIVSSDVIGTSFGSVFDPTQTQIVGSGDGQVVKTVAWYDNESGFTAQMVRTLEKFASLN</sequence>
<keyword evidence="3" id="KW-0560">Oxidoreductase</keyword>
<evidence type="ECO:0000256" key="2">
    <source>
        <dbReference type="ARBA" id="ARBA00021022"/>
    </source>
</evidence>
<dbReference type="SUPFAM" id="SSF51735">
    <property type="entry name" value="NAD(P)-binding Rossmann-fold domains"/>
    <property type="match status" value="1"/>
</dbReference>
<dbReference type="SUPFAM" id="SSF55347">
    <property type="entry name" value="Glyceraldehyde-3-phosphate dehydrogenase-like, C-terminal domain"/>
    <property type="match status" value="1"/>
</dbReference>
<dbReference type="NCBIfam" id="TIGR01534">
    <property type="entry name" value="GAPDH-I"/>
    <property type="match status" value="1"/>
</dbReference>
<dbReference type="InterPro" id="IPR020829">
    <property type="entry name" value="GlycerAld_3-P_DH_cat"/>
</dbReference>
<dbReference type="PRINTS" id="PR00078">
    <property type="entry name" value="G3PDHDRGNASE"/>
</dbReference>
<dbReference type="InterPro" id="IPR020831">
    <property type="entry name" value="GlycerAld/Erythrose_P_DH"/>
</dbReference>
<name>A0ABW9P7X3_9LACO</name>
<dbReference type="PANTHER" id="PTHR43148">
    <property type="entry name" value="GLYCERALDEHYDE-3-PHOSPHATE DEHYDROGENASE 2"/>
    <property type="match status" value="1"/>
</dbReference>
<dbReference type="PIRSF" id="PIRSF000149">
    <property type="entry name" value="GAP_DH"/>
    <property type="match status" value="1"/>
</dbReference>
<dbReference type="EMBL" id="VDFN01000006">
    <property type="protein sequence ID" value="MQS45335.1"/>
    <property type="molecule type" value="Genomic_DNA"/>
</dbReference>
<evidence type="ECO:0000313" key="7">
    <source>
        <dbReference type="Proteomes" id="UP000436655"/>
    </source>
</evidence>
<dbReference type="SMART" id="SM00846">
    <property type="entry name" value="Gp_dh_N"/>
    <property type="match status" value="1"/>
</dbReference>
<dbReference type="InterPro" id="IPR036291">
    <property type="entry name" value="NAD(P)-bd_dom_sf"/>
</dbReference>
<dbReference type="RefSeq" id="WP_125703896.1">
    <property type="nucleotide sequence ID" value="NZ_JBHTOO010000029.1"/>
</dbReference>
<evidence type="ECO:0000256" key="3">
    <source>
        <dbReference type="ARBA" id="ARBA00023002"/>
    </source>
</evidence>
<gene>
    <name evidence="6" type="primary">gap</name>
    <name evidence="6" type="ORF">FHL03_07550</name>
</gene>
<accession>A0ABW9P7X3</accession>
<feature type="domain" description="Glyceraldehyde 3-phosphate dehydrogenase NAD(P) binding" evidence="5">
    <location>
        <begin position="3"/>
        <end position="153"/>
    </location>
</feature>
<dbReference type="InterPro" id="IPR006424">
    <property type="entry name" value="Glyceraldehyde-3-P_DH_1"/>
</dbReference>
<dbReference type="Gene3D" id="3.30.360.10">
    <property type="entry name" value="Dihydrodipicolinate Reductase, domain 2"/>
    <property type="match status" value="1"/>
</dbReference>
<reference evidence="6 7" key="1">
    <citation type="journal article" date="2019" name="Syst. Appl. Microbiol.">
        <title>Polyphasic characterization of two novel Lactobacillus spp. isolated from blown salami packages: Description of Lactobacillus halodurans sp. nov. and Lactobacillus salsicarnum sp. nov.</title>
        <authorList>
            <person name="Schuster J.A."/>
            <person name="Klingl A."/>
            <person name="Vogel R.F."/>
            <person name="Ehrmann M.A."/>
        </authorList>
    </citation>
    <scope>NUCLEOTIDE SEQUENCE [LARGE SCALE GENOMIC DNA]</scope>
    <source>
        <strain evidence="6 7">TMW 1.2098</strain>
    </source>
</reference>
<protein>
    <recommendedName>
        <fullName evidence="2">Glyceraldehyde-3-phosphate dehydrogenase</fullName>
    </recommendedName>
</protein>
<evidence type="ECO:0000256" key="4">
    <source>
        <dbReference type="RuleBase" id="RU000397"/>
    </source>
</evidence>
<dbReference type="Proteomes" id="UP000436655">
    <property type="component" value="Unassembled WGS sequence"/>
</dbReference>
<evidence type="ECO:0000256" key="1">
    <source>
        <dbReference type="ARBA" id="ARBA00007406"/>
    </source>
</evidence>
<dbReference type="Gene3D" id="3.40.50.720">
    <property type="entry name" value="NAD(P)-binding Rossmann-like Domain"/>
    <property type="match status" value="1"/>
</dbReference>
<dbReference type="InterPro" id="IPR020828">
    <property type="entry name" value="GlycerAld_3-P_DH_NAD(P)-bd"/>
</dbReference>
<organism evidence="6 7">
    <name type="scientific">Companilactobacillus mishanensis</name>
    <dbReference type="NCBI Taxonomy" id="2486008"/>
    <lineage>
        <taxon>Bacteria</taxon>
        <taxon>Bacillati</taxon>
        <taxon>Bacillota</taxon>
        <taxon>Bacilli</taxon>
        <taxon>Lactobacillales</taxon>
        <taxon>Lactobacillaceae</taxon>
        <taxon>Companilactobacillus</taxon>
    </lineage>
</organism>
<comment type="caution">
    <text evidence="6">The sequence shown here is derived from an EMBL/GenBank/DDBJ whole genome shotgun (WGS) entry which is preliminary data.</text>
</comment>
<evidence type="ECO:0000259" key="5">
    <source>
        <dbReference type="SMART" id="SM00846"/>
    </source>
</evidence>
<dbReference type="CDD" id="cd18126">
    <property type="entry name" value="GAPDH_I_C"/>
    <property type="match status" value="1"/>
</dbReference>
<comment type="similarity">
    <text evidence="1 4">Belongs to the glyceraldehyde-3-phosphate dehydrogenase family.</text>
</comment>
<keyword evidence="7" id="KW-1185">Reference proteome</keyword>
<proteinExistence type="inferred from homology"/>
<dbReference type="Pfam" id="PF00044">
    <property type="entry name" value="Gp_dh_N"/>
    <property type="match status" value="1"/>
</dbReference>
<dbReference type="Pfam" id="PF02800">
    <property type="entry name" value="Gp_dh_C"/>
    <property type="match status" value="1"/>
</dbReference>